<reference evidence="2" key="1">
    <citation type="journal article" date="2019" name="Int. J. Syst. Evol. Microbiol.">
        <title>The Global Catalogue of Microorganisms (GCM) 10K type strain sequencing project: providing services to taxonomists for standard genome sequencing and annotation.</title>
        <authorList>
            <consortium name="The Broad Institute Genomics Platform"/>
            <consortium name="The Broad Institute Genome Sequencing Center for Infectious Disease"/>
            <person name="Wu L."/>
            <person name="Ma J."/>
        </authorList>
    </citation>
    <scope>NUCLEOTIDE SEQUENCE [LARGE SCALE GENOMIC DNA]</scope>
    <source>
        <strain evidence="2">JCM 30346</strain>
    </source>
</reference>
<dbReference type="InterPro" id="IPR008912">
    <property type="entry name" value="Uncharacterised_CoxE"/>
</dbReference>
<evidence type="ECO:0000313" key="2">
    <source>
        <dbReference type="Proteomes" id="UP001596137"/>
    </source>
</evidence>
<sequence>MPPGEPVPSGEPVAAGHEERVAAVRRAGGPVSLLDRHVGFVRALRAAGVPVSPAEGLDAARMLSVIDLGRRETLRAAYAATLVKRPAHRPGFETLFDLWFPVVIGHGGPRAEEGMDLELAEVPELRQRLARLLLEDAGPSGDPAFAEFVRAMVARFGNMPAGAGRQSWFSYSVLRALSPGTLMAGMLARELDGQERGGLAEKVARRRLTDNIAGFEDAVGSEVRRRIAEESGVERIARAAVKPPVDRIDFLRITNADLSALRREVYPLARRLASRLAAKHRLGKRGRLDFRRTVRASLGTGGVPLVTHTRPRRPHKPELVVLCDASDSVSAFSHFTLLLTYALREQFSKVRAFAFVDTIDEITRFFTPGADVLDAITRMTQEADISRFGRSDYGHSFETFAERYADAVGPKTSLLVLGDARTNYQPPRLPTVRRLAGAARHAYWLNPEPRAQWDTGDSAASVYDAVVPMYECRNVAQLADFIEEIA</sequence>
<name>A0ABW1NTI2_9ACTN</name>
<protein>
    <submittedName>
        <fullName evidence="1">VWA domain-containing protein</fullName>
    </submittedName>
</protein>
<proteinExistence type="predicted"/>
<dbReference type="Pfam" id="PF05762">
    <property type="entry name" value="VWA_CoxE"/>
    <property type="match status" value="1"/>
</dbReference>
<dbReference type="PIRSF" id="PIRSF010256">
    <property type="entry name" value="CoxE_vWa"/>
    <property type="match status" value="1"/>
</dbReference>
<gene>
    <name evidence="1" type="ORF">ACFP1K_34335</name>
</gene>
<organism evidence="1 2">
    <name type="scientific">Sphaerisporangium aureirubrum</name>
    <dbReference type="NCBI Taxonomy" id="1544736"/>
    <lineage>
        <taxon>Bacteria</taxon>
        <taxon>Bacillati</taxon>
        <taxon>Actinomycetota</taxon>
        <taxon>Actinomycetes</taxon>
        <taxon>Streptosporangiales</taxon>
        <taxon>Streptosporangiaceae</taxon>
        <taxon>Sphaerisporangium</taxon>
    </lineage>
</organism>
<dbReference type="EMBL" id="JBHSRF010000082">
    <property type="protein sequence ID" value="MFC6086291.1"/>
    <property type="molecule type" value="Genomic_DNA"/>
</dbReference>
<comment type="caution">
    <text evidence="1">The sequence shown here is derived from an EMBL/GenBank/DDBJ whole genome shotgun (WGS) entry which is preliminary data.</text>
</comment>
<accession>A0ABW1NTI2</accession>
<dbReference type="InterPro" id="IPR011195">
    <property type="entry name" value="UCP010256"/>
</dbReference>
<dbReference type="Proteomes" id="UP001596137">
    <property type="component" value="Unassembled WGS sequence"/>
</dbReference>
<keyword evidence="2" id="KW-1185">Reference proteome</keyword>
<dbReference type="PANTHER" id="PTHR39338">
    <property type="entry name" value="BLL5662 PROTEIN-RELATED"/>
    <property type="match status" value="1"/>
</dbReference>
<evidence type="ECO:0000313" key="1">
    <source>
        <dbReference type="EMBL" id="MFC6086291.1"/>
    </source>
</evidence>
<dbReference type="PANTHER" id="PTHR39338:SF5">
    <property type="entry name" value="BLR6139 PROTEIN"/>
    <property type="match status" value="1"/>
</dbReference>
<dbReference type="RefSeq" id="WP_380761330.1">
    <property type="nucleotide sequence ID" value="NZ_JBHSRF010000082.1"/>
</dbReference>